<evidence type="ECO:0000256" key="1">
    <source>
        <dbReference type="SAM" id="MobiDB-lite"/>
    </source>
</evidence>
<name>A0A6J5PEY0_9CAUD</name>
<feature type="region of interest" description="Disordered" evidence="1">
    <location>
        <begin position="50"/>
        <end position="69"/>
    </location>
</feature>
<protein>
    <submittedName>
        <fullName evidence="2">Uncharacterized protein</fullName>
    </submittedName>
</protein>
<proteinExistence type="predicted"/>
<feature type="compositionally biased region" description="Pro residues" evidence="1">
    <location>
        <begin position="11"/>
        <end position="20"/>
    </location>
</feature>
<sequence length="69" mass="6635">MTGLFGGAPKPSAPIIPAPAPMKSDAEVVADAAAERARLAAAKGRGATLLTGADTAPAPSAPKVLLGSN</sequence>
<evidence type="ECO:0000313" key="2">
    <source>
        <dbReference type="EMBL" id="CAB4166194.1"/>
    </source>
</evidence>
<organism evidence="2">
    <name type="scientific">uncultured Caudovirales phage</name>
    <dbReference type="NCBI Taxonomy" id="2100421"/>
    <lineage>
        <taxon>Viruses</taxon>
        <taxon>Duplodnaviria</taxon>
        <taxon>Heunggongvirae</taxon>
        <taxon>Uroviricota</taxon>
        <taxon>Caudoviricetes</taxon>
        <taxon>Peduoviridae</taxon>
        <taxon>Maltschvirus</taxon>
        <taxon>Maltschvirus maltsch</taxon>
    </lineage>
</organism>
<gene>
    <name evidence="2" type="ORF">UFOVP843_15</name>
    <name evidence="3" type="ORF">UFOVP936_32</name>
</gene>
<reference evidence="2" key="1">
    <citation type="submission" date="2020-04" db="EMBL/GenBank/DDBJ databases">
        <authorList>
            <person name="Chiriac C."/>
            <person name="Salcher M."/>
            <person name="Ghai R."/>
            <person name="Kavagutti S V."/>
        </authorList>
    </citation>
    <scope>NUCLEOTIDE SEQUENCE</scope>
</reference>
<evidence type="ECO:0000313" key="3">
    <source>
        <dbReference type="EMBL" id="CAB4172502.1"/>
    </source>
</evidence>
<feature type="region of interest" description="Disordered" evidence="1">
    <location>
        <begin position="1"/>
        <end position="21"/>
    </location>
</feature>
<dbReference type="EMBL" id="LR796882">
    <property type="protein sequence ID" value="CAB4172502.1"/>
    <property type="molecule type" value="Genomic_DNA"/>
</dbReference>
<dbReference type="EMBL" id="LR796786">
    <property type="protein sequence ID" value="CAB4166194.1"/>
    <property type="molecule type" value="Genomic_DNA"/>
</dbReference>
<accession>A0A6J5PEY0</accession>